<keyword evidence="4" id="KW-1185">Reference proteome</keyword>
<dbReference type="Proteomes" id="UP000507962">
    <property type="component" value="Unassembled WGS sequence"/>
</dbReference>
<feature type="transmembrane region" description="Helical" evidence="2">
    <location>
        <begin position="21"/>
        <end position="50"/>
    </location>
</feature>
<sequence length="55" mass="5995">MMKKVVKLSEYRKKKKRDAHQGTGSPLSTVWVVAGVFAAAVLMVFVYLVLTGGTP</sequence>
<protein>
    <submittedName>
        <fullName evidence="3">Uncharacterized protein</fullName>
    </submittedName>
</protein>
<reference evidence="3 4" key="1">
    <citation type="submission" date="2019-03" db="EMBL/GenBank/DDBJ databases">
        <authorList>
            <person name="Nijsse B."/>
        </authorList>
    </citation>
    <scope>NUCLEOTIDE SEQUENCE [LARGE SCALE GENOMIC DNA]</scope>
    <source>
        <strain evidence="3">Desulfoluna butyratoxydans MSL71</strain>
    </source>
</reference>
<organism evidence="3 4">
    <name type="scientific">Desulfoluna butyratoxydans</name>
    <dbReference type="NCBI Taxonomy" id="231438"/>
    <lineage>
        <taxon>Bacteria</taxon>
        <taxon>Pseudomonadati</taxon>
        <taxon>Thermodesulfobacteriota</taxon>
        <taxon>Desulfobacteria</taxon>
        <taxon>Desulfobacterales</taxon>
        <taxon>Desulfolunaceae</taxon>
        <taxon>Desulfoluna</taxon>
    </lineage>
</organism>
<keyword evidence="2" id="KW-0472">Membrane</keyword>
<keyword evidence="2" id="KW-0812">Transmembrane</keyword>
<feature type="compositionally biased region" description="Basic residues" evidence="1">
    <location>
        <begin position="1"/>
        <end position="18"/>
    </location>
</feature>
<dbReference type="AlphaFoldDB" id="A0A4U8YHX5"/>
<gene>
    <name evidence="3" type="ORF">MSL71_8530</name>
</gene>
<evidence type="ECO:0000256" key="1">
    <source>
        <dbReference type="SAM" id="MobiDB-lite"/>
    </source>
</evidence>
<feature type="region of interest" description="Disordered" evidence="1">
    <location>
        <begin position="1"/>
        <end position="25"/>
    </location>
</feature>
<evidence type="ECO:0000256" key="2">
    <source>
        <dbReference type="SAM" id="Phobius"/>
    </source>
</evidence>
<keyword evidence="2" id="KW-1133">Transmembrane helix</keyword>
<dbReference type="EMBL" id="CAADHO010000001">
    <property type="protein sequence ID" value="VFQ43225.1"/>
    <property type="molecule type" value="Genomic_DNA"/>
</dbReference>
<evidence type="ECO:0000313" key="4">
    <source>
        <dbReference type="Proteomes" id="UP000507962"/>
    </source>
</evidence>
<name>A0A4U8YHX5_9BACT</name>
<dbReference type="RefSeq" id="WP_180137401.1">
    <property type="nucleotide sequence ID" value="NZ_CAADHO010000001.1"/>
</dbReference>
<evidence type="ECO:0000313" key="3">
    <source>
        <dbReference type="EMBL" id="VFQ43225.1"/>
    </source>
</evidence>
<accession>A0A4U8YHX5</accession>
<proteinExistence type="predicted"/>